<evidence type="ECO:0000256" key="1">
    <source>
        <dbReference type="ARBA" id="ARBA00022679"/>
    </source>
</evidence>
<dbReference type="GO" id="GO:0008146">
    <property type="term" value="F:sulfotransferase activity"/>
    <property type="evidence" value="ECO:0007669"/>
    <property type="project" value="InterPro"/>
</dbReference>
<gene>
    <name evidence="4" type="ORF">H9L10_01425</name>
</gene>
<name>A0A7G9R5I4_9MICO</name>
<keyword evidence="2" id="KW-0325">Glycoprotein</keyword>
<feature type="domain" description="Sulfotransferase" evidence="3">
    <location>
        <begin position="23"/>
        <end position="229"/>
    </location>
</feature>
<reference evidence="4 5" key="1">
    <citation type="submission" date="2020-08" db="EMBL/GenBank/DDBJ databases">
        <title>Genome sequence of Phycicoccus endophyticus JCM 31784T.</title>
        <authorList>
            <person name="Hyun D.-W."/>
            <person name="Bae J.-W."/>
        </authorList>
    </citation>
    <scope>NUCLEOTIDE SEQUENCE [LARGE SCALE GENOMIC DNA]</scope>
    <source>
        <strain evidence="4 5">JCM 31784</strain>
    </source>
</reference>
<dbReference type="PANTHER" id="PTHR10605:SF56">
    <property type="entry name" value="BIFUNCTIONAL HEPARAN SULFATE N-DEACETYLASE_N-SULFOTRANSFERASE"/>
    <property type="match status" value="1"/>
</dbReference>
<dbReference type="KEGG" id="pei:H9L10_01425"/>
<keyword evidence="1 4" id="KW-0808">Transferase</keyword>
<dbReference type="InterPro" id="IPR037359">
    <property type="entry name" value="NST/OST"/>
</dbReference>
<dbReference type="PANTHER" id="PTHR10605">
    <property type="entry name" value="HEPARAN SULFATE SULFOTRANSFERASE"/>
    <property type="match status" value="1"/>
</dbReference>
<proteinExistence type="predicted"/>
<dbReference type="Proteomes" id="UP000515976">
    <property type="component" value="Chromosome"/>
</dbReference>
<dbReference type="Gene3D" id="3.40.50.300">
    <property type="entry name" value="P-loop containing nucleotide triphosphate hydrolases"/>
    <property type="match status" value="1"/>
</dbReference>
<dbReference type="InterPro" id="IPR000863">
    <property type="entry name" value="Sulfotransferase_dom"/>
</dbReference>
<evidence type="ECO:0000256" key="2">
    <source>
        <dbReference type="ARBA" id="ARBA00023180"/>
    </source>
</evidence>
<dbReference type="EMBL" id="CP060712">
    <property type="protein sequence ID" value="QNN50859.1"/>
    <property type="molecule type" value="Genomic_DNA"/>
</dbReference>
<accession>A0A7G9R5I4</accession>
<evidence type="ECO:0000313" key="4">
    <source>
        <dbReference type="EMBL" id="QNN50859.1"/>
    </source>
</evidence>
<dbReference type="Pfam" id="PF00685">
    <property type="entry name" value="Sulfotransfer_1"/>
    <property type="match status" value="1"/>
</dbReference>
<protein>
    <submittedName>
        <fullName evidence="4">Sulfotransferase</fullName>
    </submittedName>
</protein>
<sequence>MRVAGRRLATQVGTATAGLRVRPDFVLAGAQRCGTTSLFRALMAHPQVVRPSFHKGVNYFDVNYERGPAWYGGHFPLRSAVSVRTARAGGPCVFEASGYYLYHPLAIERLVRELPQVKVVVMLRDPVERAFSAWKHESARGFETESFERALELEPERLAGEEERIRSDPAYQSFAHRHQSYLHRGHYADQLDRASAVLPREQLHVIESADFFGEPEGTFLELTDFLGISRTLPPHFDRYNARPGDMDPATRLRLGEYFAPHDARLEAYLRGVPSWRDAAGA</sequence>
<dbReference type="SUPFAM" id="SSF52540">
    <property type="entry name" value="P-loop containing nucleoside triphosphate hydrolases"/>
    <property type="match status" value="1"/>
</dbReference>
<dbReference type="InterPro" id="IPR027417">
    <property type="entry name" value="P-loop_NTPase"/>
</dbReference>
<organism evidence="4 5">
    <name type="scientific">Phycicoccus endophyticus</name>
    <dbReference type="NCBI Taxonomy" id="1690220"/>
    <lineage>
        <taxon>Bacteria</taxon>
        <taxon>Bacillati</taxon>
        <taxon>Actinomycetota</taxon>
        <taxon>Actinomycetes</taxon>
        <taxon>Micrococcales</taxon>
        <taxon>Intrasporangiaceae</taxon>
        <taxon>Phycicoccus</taxon>
    </lineage>
</organism>
<dbReference type="AlphaFoldDB" id="A0A7G9R5I4"/>
<keyword evidence="5" id="KW-1185">Reference proteome</keyword>
<evidence type="ECO:0000313" key="5">
    <source>
        <dbReference type="Proteomes" id="UP000515976"/>
    </source>
</evidence>
<evidence type="ECO:0000259" key="3">
    <source>
        <dbReference type="Pfam" id="PF00685"/>
    </source>
</evidence>